<feature type="transmembrane region" description="Helical" evidence="2">
    <location>
        <begin position="105"/>
        <end position="127"/>
    </location>
</feature>
<comment type="caution">
    <text evidence="3">The sequence shown here is derived from an EMBL/GenBank/DDBJ whole genome shotgun (WGS) entry which is preliminary data.</text>
</comment>
<dbReference type="RefSeq" id="WP_034834936.1">
    <property type="nucleotide sequence ID" value="NZ_JOKH01000002.1"/>
</dbReference>
<evidence type="ECO:0000256" key="2">
    <source>
        <dbReference type="SAM" id="Phobius"/>
    </source>
</evidence>
<sequence>MKLFQTSNIIYFTILFGGLLIGIPLTAKPAPTFERSAILSEIRALQETLEQQKIVLAEQEQVLIKYNNNYSDMPLYETWDATLYQNPENCTNTTRKEHEKLVYKVASYTTLALASIPAVIGPAVEGYRHHITFNVKKESVLLTAFTWPIASAFGNTFFDLHIATNQEEDLLHKILNAVPTTMIVLTSLYTAASLVHFGRKYGFQGGW</sequence>
<proteinExistence type="predicted"/>
<keyword evidence="2" id="KW-0812">Transmembrane</keyword>
<keyword evidence="4" id="KW-1185">Reference proteome</keyword>
<dbReference type="OrthoDB" id="9833066at2"/>
<dbReference type="EMBL" id="JOKH01000002">
    <property type="protein sequence ID" value="KEQ17948.1"/>
    <property type="molecule type" value="Genomic_DNA"/>
</dbReference>
<dbReference type="AlphaFoldDB" id="A0A081NHM5"/>
<feature type="transmembrane region" description="Helical" evidence="2">
    <location>
        <begin position="139"/>
        <end position="158"/>
    </location>
</feature>
<dbReference type="Proteomes" id="UP000028073">
    <property type="component" value="Unassembled WGS sequence"/>
</dbReference>
<keyword evidence="2" id="KW-0472">Membrane</keyword>
<organism evidence="3 4">
    <name type="scientific">Endozoicomonas numazuensis</name>
    <dbReference type="NCBI Taxonomy" id="1137799"/>
    <lineage>
        <taxon>Bacteria</taxon>
        <taxon>Pseudomonadati</taxon>
        <taxon>Pseudomonadota</taxon>
        <taxon>Gammaproteobacteria</taxon>
        <taxon>Oceanospirillales</taxon>
        <taxon>Endozoicomonadaceae</taxon>
        <taxon>Endozoicomonas</taxon>
    </lineage>
</organism>
<evidence type="ECO:0000313" key="4">
    <source>
        <dbReference type="Proteomes" id="UP000028073"/>
    </source>
</evidence>
<name>A0A081NHM5_9GAMM</name>
<keyword evidence="2" id="KW-1133">Transmembrane helix</keyword>
<feature type="transmembrane region" description="Helical" evidence="2">
    <location>
        <begin position="178"/>
        <end position="197"/>
    </location>
</feature>
<evidence type="ECO:0000256" key="1">
    <source>
        <dbReference type="SAM" id="Coils"/>
    </source>
</evidence>
<accession>A0A081NHM5</accession>
<feature type="coiled-coil region" evidence="1">
    <location>
        <begin position="42"/>
        <end position="69"/>
    </location>
</feature>
<keyword evidence="1" id="KW-0175">Coiled coil</keyword>
<feature type="transmembrane region" description="Helical" evidence="2">
    <location>
        <begin position="9"/>
        <end position="27"/>
    </location>
</feature>
<protein>
    <submittedName>
        <fullName evidence="3">Uncharacterized protein</fullName>
    </submittedName>
</protein>
<gene>
    <name evidence="3" type="ORF">GZ78_10040</name>
</gene>
<reference evidence="3 4" key="1">
    <citation type="submission" date="2014-06" db="EMBL/GenBank/DDBJ databases">
        <title>Whole Genome Sequences of Three Symbiotic Endozoicomonas Bacteria.</title>
        <authorList>
            <person name="Neave M.J."/>
            <person name="Apprill A."/>
            <person name="Voolstra C.R."/>
        </authorList>
    </citation>
    <scope>NUCLEOTIDE SEQUENCE [LARGE SCALE GENOMIC DNA]</scope>
    <source>
        <strain evidence="3 4">DSM 25634</strain>
    </source>
</reference>
<evidence type="ECO:0000313" key="3">
    <source>
        <dbReference type="EMBL" id="KEQ17948.1"/>
    </source>
</evidence>